<feature type="compositionally biased region" description="Acidic residues" evidence="6">
    <location>
        <begin position="928"/>
        <end position="946"/>
    </location>
</feature>
<dbReference type="InterPro" id="IPR057452">
    <property type="entry name" value="BRWD/PHIP_N"/>
</dbReference>
<dbReference type="OrthoDB" id="10265743at2759"/>
<feature type="compositionally biased region" description="Acidic residues" evidence="6">
    <location>
        <begin position="1797"/>
        <end position="1814"/>
    </location>
</feature>
<protein>
    <submittedName>
        <fullName evidence="9">Bromodomain and WD repeat-containing protein 3</fullName>
    </submittedName>
</protein>
<gene>
    <name evidence="9" type="primary">LOC113204137</name>
</gene>
<evidence type="ECO:0000256" key="4">
    <source>
        <dbReference type="PROSITE-ProRule" id="PRU00035"/>
    </source>
</evidence>
<dbReference type="InterPro" id="IPR052060">
    <property type="entry name" value="Bromo_WD_repeat"/>
</dbReference>
<feature type="compositionally biased region" description="Acidic residues" evidence="6">
    <location>
        <begin position="1754"/>
        <end position="1770"/>
    </location>
</feature>
<feature type="region of interest" description="Disordered" evidence="6">
    <location>
        <begin position="813"/>
        <end position="970"/>
    </location>
</feature>
<evidence type="ECO:0000313" key="9">
    <source>
        <dbReference type="RefSeq" id="XP_052120651.1"/>
    </source>
</evidence>
<feature type="repeat" description="WD" evidence="5">
    <location>
        <begin position="264"/>
        <end position="300"/>
    </location>
</feature>
<feature type="repeat" description="WD" evidence="5">
    <location>
        <begin position="180"/>
        <end position="221"/>
    </location>
</feature>
<dbReference type="Pfam" id="PF00439">
    <property type="entry name" value="Bromodomain"/>
    <property type="match status" value="2"/>
</dbReference>
<feature type="repeat" description="WD" evidence="5">
    <location>
        <begin position="222"/>
        <end position="253"/>
    </location>
</feature>
<dbReference type="InterPro" id="IPR036322">
    <property type="entry name" value="WD40_repeat_dom_sf"/>
</dbReference>
<dbReference type="PROSITE" id="PS00678">
    <property type="entry name" value="WD_REPEATS_1"/>
    <property type="match status" value="2"/>
</dbReference>
<feature type="compositionally biased region" description="Basic residues" evidence="6">
    <location>
        <begin position="1685"/>
        <end position="1700"/>
    </location>
</feature>
<feature type="compositionally biased region" description="Low complexity" evidence="6">
    <location>
        <begin position="1567"/>
        <end position="1581"/>
    </location>
</feature>
<evidence type="ECO:0000256" key="3">
    <source>
        <dbReference type="ARBA" id="ARBA00023117"/>
    </source>
</evidence>
<dbReference type="PANTHER" id="PTHR16266:SF17">
    <property type="entry name" value="BRWD3"/>
    <property type="match status" value="1"/>
</dbReference>
<dbReference type="PROSITE" id="PS50294">
    <property type="entry name" value="WD_REPEATS_REGION"/>
    <property type="match status" value="4"/>
</dbReference>
<dbReference type="SUPFAM" id="SSF47370">
    <property type="entry name" value="Bromodomain"/>
    <property type="match status" value="2"/>
</dbReference>
<dbReference type="GeneID" id="113204137"/>
<feature type="compositionally biased region" description="Polar residues" evidence="6">
    <location>
        <begin position="1670"/>
        <end position="1682"/>
    </location>
</feature>
<sequence length="1963" mass="220452">MALSDSSSQGVDTRELYFLITKFLAAGPCREAAEVLRRETGLHGLLPKRIDWEGGENDQSFDELEKKYPHIGSQHLQKICSRIAPLLDKEFPPVVQNVSSLLGAGRQSLLRTAWHINRQWYSIREYAARLHQQPLLDPPSFSRQHNIVKALFGREQSGPFTRKLCAGPKLYDKFQLYRRTLGHLSAVYCVLFDRTGRYIITGADDYLVKIWSALDGRLLSTLRGASAEITDIAVNNENTLLAAGSCDRILRVWCMQYCSPVAVLTGHTGMITSVNFCPAVVNDIRYLVTTSTDGSVAFWSYIHQPGAQQGKQVKFTSRPIQYNERMRPGQAQMICASFSPGGMFLAAASGDHHVRVYLMEGDEGPHRILETEAHTDRVDSISWAHNELRFISGSKDGTANIWYHERQQWKSIKLLMSQKMPGEKETDEDNKQKLKVMMVCWDLTDRFVITAASDHTLKVWNSDTGVLVHVLLGHQDEVFVLESHPCDPHVLLSAAHDGNMFIWNTATGLPIKKFQNLIDGQGHGSIFDAKWSPDGTMIAATDSHGHIITYGLGTGGDKLQFLPKELFFHTDYRPLIRDANHFVLDEQTQMAPHLMPPPFLVDIDGNPYPPPQQRLVPGRESCPMDQLVPNITVSAGGHQEVMGNADPPEPRSHIDEMIAVLAQRQNSVDEAGPSAGRQAGPSHTPARSSTPGGSAHTAGPGGSGSNRNNTSPRQGGHHLIGMRRTGDVEGVRQSSGNWQRDNSVRWTKRVLIPSLSKNALRARRHHFAQSSTQELEQYKREQRRRPVMITVTAQSRVNKKMIRSGALRNGAVRGISNLRRSQRSNLGQMDDSDFENPDDLDLGSQSSGNEEDGPAVVSNNRSRTRRINSSSDEDVESIGSSSPASSSEYSDWIADQGASLEPPKRAKRKPVRASARARRAAASVEDSHSDEETDDSDEPVLEPDSEEERKKKPKPKPKPKPKRKMPPIPAALASMPAGTEIPERYKPSEWLSQVVPKKSPYSPQMGDEVMFFKEGYQKYLEAVRTKKEYEVGPQCEPYEKFNLEEPQLAKVVGIKYEIRPPRLCCLKLCVLSPEGHMSRKFFTLKYHDMNDVIDFFVLNQTYQQAMERNFQEGDRFRSMINDDWWTGVVESKLEKESPFLSIRVQWDSQETEFMSPWDLEPVDPNRQPEDVGGSVPVLPEEIEATLYQPSEEEWPNGGRQESTERILRGLEGVMELSMAEIFLTPVDITLYPSYAYTIEYPIDLSLIKARFENNFYRRITAAQFDVRYLATNAEKFNEPHSSIVKSARIITELCLKIISSPEDIDVNEEYHQVANGYHSSPSGSEEIDVDVDPNQPGPSGVNRPIRPNRVLKGQRKSVRQQALSIDPDDWRRQCIDLLELLWQQEDAEPFREPVNTEELVGYLQIVKTPMDLSTIRTKLLEGDHRNPHDYARDVRLIFSNSKNFNTNKHSRIYAMTCRLSSLFEDHMKTIIQDYKMAQIRSKMSLLKGKKRIAMIAMSGTDASGGEDTRPTSRASSHPSSSSAAQLKQKENADGVFENDHDDEDDENNECEQDEEEDDINAPGPSTRVSRVNGVSNGNNFRRTCRGTAKKANPLQSHESEDEDDEDEVAPARAARSSGIKRKQYESDNSYDSQPKSSKKRKTVVTRKNVSNSNSRTSFNDSEDTEASVYKPSTRSANGLSTNGRGKGKGRATGRPKRQHNGRNNSLDDDKDSDNGSETDEENVKHKKRSSVNSRVIKKVKDESDSASDTSSNSSDDDAEETADSDESDESLDLHAPPSKSSRATRSKSNSFGLERNSDEDEDGSEEEEEEEEEEGSKAISNKTDNSENSDYDDDKENEEEEEDDDIGRSAQSNAKGRSSRGGRTSFNYNESDSEDSDVPKKSSLTGKQSKRPVRSATRNRRPMQDYASSDEDYGQNKSSSRRRKSSKPNYVEEESEEEPITTVSSRGRVRKVTEKARALYNKH</sequence>
<dbReference type="InterPro" id="IPR057451">
    <property type="entry name" value="BRWD/PHIP_AD"/>
</dbReference>
<feature type="compositionally biased region" description="Acidic residues" evidence="6">
    <location>
        <begin position="1827"/>
        <end position="1845"/>
    </location>
</feature>
<keyword evidence="8" id="KW-1185">Reference proteome</keyword>
<dbReference type="KEGG" id="foc:113204137"/>
<dbReference type="InterPro" id="IPR019775">
    <property type="entry name" value="WD40_repeat_CS"/>
</dbReference>
<accession>A0A9C6TUS0</accession>
<feature type="domain" description="Bromo" evidence="7">
    <location>
        <begin position="1214"/>
        <end position="1284"/>
    </location>
</feature>
<name>A0A9C6TUS0_FRAOC</name>
<dbReference type="GO" id="GO:0006357">
    <property type="term" value="P:regulation of transcription by RNA polymerase II"/>
    <property type="evidence" value="ECO:0007669"/>
    <property type="project" value="TreeGrafter"/>
</dbReference>
<feature type="repeat" description="WD" evidence="5">
    <location>
        <begin position="371"/>
        <end position="402"/>
    </location>
</feature>
<dbReference type="PANTHER" id="PTHR16266">
    <property type="entry name" value="WD REPEAT DOMAIN 9"/>
    <property type="match status" value="1"/>
</dbReference>
<dbReference type="Gene3D" id="2.130.10.10">
    <property type="entry name" value="YVTN repeat-like/Quinoprotein amine dehydrogenase"/>
    <property type="match status" value="3"/>
</dbReference>
<dbReference type="InterPro" id="IPR001680">
    <property type="entry name" value="WD40_rpt"/>
</dbReference>
<dbReference type="Proteomes" id="UP000504606">
    <property type="component" value="Unplaced"/>
</dbReference>
<feature type="compositionally biased region" description="Acidic residues" evidence="6">
    <location>
        <begin position="1706"/>
        <end position="1720"/>
    </location>
</feature>
<dbReference type="FunFam" id="2.130.10.10:FF:000997">
    <property type="entry name" value="AGAP002030-PA-like protein"/>
    <property type="match status" value="1"/>
</dbReference>
<organism evidence="8 9">
    <name type="scientific">Frankliniella occidentalis</name>
    <name type="common">Western flower thrips</name>
    <name type="synonym">Euthrips occidentalis</name>
    <dbReference type="NCBI Taxonomy" id="133901"/>
    <lineage>
        <taxon>Eukaryota</taxon>
        <taxon>Metazoa</taxon>
        <taxon>Ecdysozoa</taxon>
        <taxon>Arthropoda</taxon>
        <taxon>Hexapoda</taxon>
        <taxon>Insecta</taxon>
        <taxon>Pterygota</taxon>
        <taxon>Neoptera</taxon>
        <taxon>Paraneoptera</taxon>
        <taxon>Thysanoptera</taxon>
        <taxon>Terebrantia</taxon>
        <taxon>Thripoidea</taxon>
        <taxon>Thripidae</taxon>
        <taxon>Frankliniella</taxon>
    </lineage>
</organism>
<evidence type="ECO:0000256" key="1">
    <source>
        <dbReference type="ARBA" id="ARBA00022574"/>
    </source>
</evidence>
<dbReference type="SUPFAM" id="SSF50978">
    <property type="entry name" value="WD40 repeat-like"/>
    <property type="match status" value="1"/>
</dbReference>
<dbReference type="Gene3D" id="1.20.920.10">
    <property type="entry name" value="Bromodomain-like"/>
    <property type="match status" value="2"/>
</dbReference>
<dbReference type="GO" id="GO:0005634">
    <property type="term" value="C:nucleus"/>
    <property type="evidence" value="ECO:0007669"/>
    <property type="project" value="TreeGrafter"/>
</dbReference>
<dbReference type="GO" id="GO:0007010">
    <property type="term" value="P:cytoskeleton organization"/>
    <property type="evidence" value="ECO:0007669"/>
    <property type="project" value="TreeGrafter"/>
</dbReference>
<feature type="compositionally biased region" description="Basic residues" evidence="6">
    <location>
        <begin position="1888"/>
        <end position="1901"/>
    </location>
</feature>
<keyword evidence="2" id="KW-0677">Repeat</keyword>
<feature type="repeat" description="WD" evidence="5">
    <location>
        <begin position="471"/>
        <end position="513"/>
    </location>
</feature>
<feature type="compositionally biased region" description="Low complexity" evidence="6">
    <location>
        <begin position="1511"/>
        <end position="1523"/>
    </location>
</feature>
<dbReference type="GO" id="GO:0008360">
    <property type="term" value="P:regulation of cell shape"/>
    <property type="evidence" value="ECO:0007669"/>
    <property type="project" value="TreeGrafter"/>
</dbReference>
<reference evidence="9" key="1">
    <citation type="submission" date="2025-08" db="UniProtKB">
        <authorList>
            <consortium name="RefSeq"/>
        </authorList>
    </citation>
    <scope>IDENTIFICATION</scope>
    <source>
        <tissue evidence="9">Whole organism</tissue>
    </source>
</reference>
<dbReference type="SMART" id="SM00320">
    <property type="entry name" value="WD40"/>
    <property type="match status" value="8"/>
</dbReference>
<dbReference type="FunFam" id="2.130.10.10:FF:000674">
    <property type="entry name" value="WD-repeat protein, putative"/>
    <property type="match status" value="1"/>
</dbReference>
<feature type="compositionally biased region" description="Polar residues" evidence="6">
    <location>
        <begin position="1778"/>
        <end position="1791"/>
    </location>
</feature>
<dbReference type="InterPro" id="IPR036427">
    <property type="entry name" value="Bromodomain-like_sf"/>
</dbReference>
<dbReference type="CTD" id="254065"/>
<dbReference type="PRINTS" id="PR00503">
    <property type="entry name" value="BROMODOMAIN"/>
</dbReference>
<dbReference type="CDD" id="cd00200">
    <property type="entry name" value="WD40"/>
    <property type="match status" value="1"/>
</dbReference>
<feature type="compositionally biased region" description="Polar residues" evidence="6">
    <location>
        <begin position="1648"/>
        <end position="1659"/>
    </location>
</feature>
<feature type="region of interest" description="Disordered" evidence="6">
    <location>
        <begin position="1499"/>
        <end position="1963"/>
    </location>
</feature>
<dbReference type="InterPro" id="IPR015943">
    <property type="entry name" value="WD40/YVTN_repeat-like_dom_sf"/>
</dbReference>
<feature type="repeat" description="WD" evidence="5">
    <location>
        <begin position="436"/>
        <end position="470"/>
    </location>
</feature>
<evidence type="ECO:0000313" key="8">
    <source>
        <dbReference type="Proteomes" id="UP000504606"/>
    </source>
</evidence>
<dbReference type="Pfam" id="PF00400">
    <property type="entry name" value="WD40"/>
    <property type="match status" value="7"/>
</dbReference>
<feature type="compositionally biased region" description="Basic residues" evidence="6">
    <location>
        <begin position="905"/>
        <end position="919"/>
    </location>
</feature>
<feature type="compositionally biased region" description="Low complexity" evidence="6">
    <location>
        <begin position="877"/>
        <end position="890"/>
    </location>
</feature>
<feature type="compositionally biased region" description="Basic residues" evidence="6">
    <location>
        <begin position="951"/>
        <end position="965"/>
    </location>
</feature>
<dbReference type="Pfam" id="PF25437">
    <property type="entry name" value="BRWD1_N"/>
    <property type="match status" value="1"/>
</dbReference>
<feature type="compositionally biased region" description="Acidic residues" evidence="6">
    <location>
        <begin position="830"/>
        <end position="841"/>
    </location>
</feature>
<keyword evidence="3 4" id="KW-0103">Bromodomain</keyword>
<dbReference type="PROSITE" id="PS50082">
    <property type="entry name" value="WD_REPEATS_2"/>
    <property type="match status" value="6"/>
</dbReference>
<keyword evidence="1 5" id="KW-0853">WD repeat</keyword>
<feature type="domain" description="Bromo" evidence="7">
    <location>
        <begin position="1382"/>
        <end position="1452"/>
    </location>
</feature>
<evidence type="ECO:0000256" key="5">
    <source>
        <dbReference type="PROSITE-ProRule" id="PRU00221"/>
    </source>
</evidence>
<feature type="region of interest" description="Disordered" evidence="6">
    <location>
        <begin position="1314"/>
        <end position="1347"/>
    </location>
</feature>
<proteinExistence type="predicted"/>
<feature type="compositionally biased region" description="Polar residues" evidence="6">
    <location>
        <begin position="1849"/>
        <end position="1870"/>
    </location>
</feature>
<dbReference type="InterPro" id="IPR001487">
    <property type="entry name" value="Bromodomain"/>
</dbReference>
<evidence type="ECO:0000259" key="7">
    <source>
        <dbReference type="PROSITE" id="PS50014"/>
    </source>
</evidence>
<dbReference type="PROSITE" id="PS50014">
    <property type="entry name" value="BROMODOMAIN_2"/>
    <property type="match status" value="2"/>
</dbReference>
<feature type="compositionally biased region" description="Acidic residues" evidence="6">
    <location>
        <begin position="1539"/>
        <end position="1559"/>
    </location>
</feature>
<dbReference type="FunFam" id="1.20.920.10:FF:000044">
    <property type="entry name" value="Bromodomain and WD repeat domain-containing 1"/>
    <property type="match status" value="1"/>
</dbReference>
<dbReference type="Pfam" id="PF25313">
    <property type="entry name" value="BRWD_AD"/>
    <property type="match status" value="1"/>
</dbReference>
<dbReference type="SMART" id="SM00297">
    <property type="entry name" value="BROMO"/>
    <property type="match status" value="2"/>
</dbReference>
<evidence type="ECO:0000256" key="6">
    <source>
        <dbReference type="SAM" id="MobiDB-lite"/>
    </source>
</evidence>
<feature type="compositionally biased region" description="Acidic residues" evidence="6">
    <location>
        <begin position="1599"/>
        <end position="1608"/>
    </location>
</feature>
<dbReference type="FunFam" id="1.20.920.10:FF:000066">
    <property type="entry name" value="Transcription initiation factor TFIID subunit 1"/>
    <property type="match status" value="1"/>
</dbReference>
<dbReference type="CDD" id="cd05529">
    <property type="entry name" value="Bromo_WDR9_I_like"/>
    <property type="match status" value="1"/>
</dbReference>
<feature type="region of interest" description="Disordered" evidence="6">
    <location>
        <begin position="668"/>
        <end position="740"/>
    </location>
</feature>
<evidence type="ECO:0000256" key="2">
    <source>
        <dbReference type="ARBA" id="ARBA00022737"/>
    </source>
</evidence>
<dbReference type="RefSeq" id="XP_052120651.1">
    <property type="nucleotide sequence ID" value="XM_052264691.1"/>
</dbReference>